<protein>
    <submittedName>
        <fullName evidence="2">Uncharacterized protein</fullName>
    </submittedName>
</protein>
<feature type="region of interest" description="Disordered" evidence="1">
    <location>
        <begin position="1"/>
        <end position="23"/>
    </location>
</feature>
<reference evidence="2 3" key="1">
    <citation type="submission" date="2022-05" db="EMBL/GenBank/DDBJ databases">
        <title>Luteimonas sp. SX5, whole genome shotgun sequencing project.</title>
        <authorList>
            <person name="Zhao G."/>
            <person name="Shen L."/>
        </authorList>
    </citation>
    <scope>NUCLEOTIDE SEQUENCE [LARGE SCALE GENOMIC DNA]</scope>
    <source>
        <strain evidence="2 3">SX5</strain>
    </source>
</reference>
<dbReference type="EMBL" id="JAMBEP010000001">
    <property type="protein sequence ID" value="MCL1633557.1"/>
    <property type="molecule type" value="Genomic_DNA"/>
</dbReference>
<name>A0ABT0MFA7_9GAMM</name>
<evidence type="ECO:0000256" key="1">
    <source>
        <dbReference type="SAM" id="MobiDB-lite"/>
    </source>
</evidence>
<accession>A0ABT0MFA7</accession>
<gene>
    <name evidence="2" type="ORF">M2650_02710</name>
</gene>
<sequence length="137" mass="15293">MNPRKPHRTIQPNFSGSLAEESSRNRGLLGIARATSGRLTKYAAKEFEHWAGTRELSLRQLRAELVASAFPEAWPDAESSALISLIAQDLRDAALWPVEGRGPDSVRPLSAWRARYNDLDRCLRPVQRPAKSALMSE</sequence>
<evidence type="ECO:0000313" key="3">
    <source>
        <dbReference type="Proteomes" id="UP001431217"/>
    </source>
</evidence>
<organism evidence="2 3">
    <name type="scientific">Luteimonas galliterrae</name>
    <dbReference type="NCBI Taxonomy" id="2940486"/>
    <lineage>
        <taxon>Bacteria</taxon>
        <taxon>Pseudomonadati</taxon>
        <taxon>Pseudomonadota</taxon>
        <taxon>Gammaproteobacteria</taxon>
        <taxon>Lysobacterales</taxon>
        <taxon>Lysobacteraceae</taxon>
        <taxon>Luteimonas</taxon>
    </lineage>
</organism>
<proteinExistence type="predicted"/>
<comment type="caution">
    <text evidence="2">The sequence shown here is derived from an EMBL/GenBank/DDBJ whole genome shotgun (WGS) entry which is preliminary data.</text>
</comment>
<keyword evidence="3" id="KW-1185">Reference proteome</keyword>
<evidence type="ECO:0000313" key="2">
    <source>
        <dbReference type="EMBL" id="MCL1633557.1"/>
    </source>
</evidence>
<dbReference type="Proteomes" id="UP001431217">
    <property type="component" value="Unassembled WGS sequence"/>
</dbReference>
<dbReference type="RefSeq" id="WP_249470806.1">
    <property type="nucleotide sequence ID" value="NZ_JAMBEP010000001.1"/>
</dbReference>